<protein>
    <submittedName>
        <fullName evidence="3">Uncharacterized protein</fullName>
    </submittedName>
</protein>
<dbReference type="AlphaFoldDB" id="A0A7S4ERK5"/>
<accession>A0A7S4ERK5</accession>
<gene>
    <name evidence="3" type="ORF">PCAR00345_LOCUS956</name>
</gene>
<evidence type="ECO:0000256" key="2">
    <source>
        <dbReference type="SAM" id="SignalP"/>
    </source>
</evidence>
<evidence type="ECO:0000256" key="1">
    <source>
        <dbReference type="SAM" id="MobiDB-lite"/>
    </source>
</evidence>
<reference evidence="3" key="1">
    <citation type="submission" date="2021-01" db="EMBL/GenBank/DDBJ databases">
        <authorList>
            <person name="Corre E."/>
            <person name="Pelletier E."/>
            <person name="Niang G."/>
            <person name="Scheremetjew M."/>
            <person name="Finn R."/>
            <person name="Kale V."/>
            <person name="Holt S."/>
            <person name="Cochrane G."/>
            <person name="Meng A."/>
            <person name="Brown T."/>
            <person name="Cohen L."/>
        </authorList>
    </citation>
    <scope>NUCLEOTIDE SEQUENCE</scope>
    <source>
        <strain evidence="3">CCMP645</strain>
    </source>
</reference>
<feature type="signal peptide" evidence="2">
    <location>
        <begin position="1"/>
        <end position="24"/>
    </location>
</feature>
<evidence type="ECO:0000313" key="3">
    <source>
        <dbReference type="EMBL" id="CAE0748374.1"/>
    </source>
</evidence>
<proteinExistence type="predicted"/>
<feature type="region of interest" description="Disordered" evidence="1">
    <location>
        <begin position="89"/>
        <end position="112"/>
    </location>
</feature>
<keyword evidence="2" id="KW-0732">Signal</keyword>
<dbReference type="EMBL" id="HBIZ01001757">
    <property type="protein sequence ID" value="CAE0748374.1"/>
    <property type="molecule type" value="Transcribed_RNA"/>
</dbReference>
<sequence>MILLTLTPFAVYASLSLSLSAVAAGTHQLSPSAKAATTPCDARITKLTSLLEFTSKQLREVTAQLHREAALRAAAEKALAEAMALSNAAAEPETPFKRSLSSAAPVSGAANDDYTQRRTVHACVSGENGDSAECDNDYD</sequence>
<feature type="chain" id="PRO_5031058529" evidence="2">
    <location>
        <begin position="25"/>
        <end position="139"/>
    </location>
</feature>
<name>A0A7S4ERK5_CHRCT</name>
<organism evidence="3">
    <name type="scientific">Chrysotila carterae</name>
    <name type="common">Marine alga</name>
    <name type="synonym">Syracosphaera carterae</name>
    <dbReference type="NCBI Taxonomy" id="13221"/>
    <lineage>
        <taxon>Eukaryota</taxon>
        <taxon>Haptista</taxon>
        <taxon>Haptophyta</taxon>
        <taxon>Prymnesiophyceae</taxon>
        <taxon>Isochrysidales</taxon>
        <taxon>Isochrysidaceae</taxon>
        <taxon>Chrysotila</taxon>
    </lineage>
</organism>